<proteinExistence type="predicted"/>
<keyword evidence="3" id="KW-0804">Transcription</keyword>
<dbReference type="InterPro" id="IPR019887">
    <property type="entry name" value="Tscrpt_reg_AsnC/Lrp_C"/>
</dbReference>
<evidence type="ECO:0000313" key="6">
    <source>
        <dbReference type="EMBL" id="GAA4772270.1"/>
    </source>
</evidence>
<comment type="caution">
    <text evidence="6">The sequence shown here is derived from an EMBL/GenBank/DDBJ whole genome shotgun (WGS) entry which is preliminary data.</text>
</comment>
<sequence length="333" mass="35750">MQESGLDVLDRRLLHALQIEPRAAWTALAPVVGADAATLSRRWQRIADEGLAWSTGILGWDSGALVEVECEPAALAAVTDALVDDPQVATVDRTVGTRDLFLTLIGSDPDLAARFTTEKLSHLPGIRSARTHLVVDYIVEGGAWRFRELTAGEATRIPPAAAPRPRAARVVAPELRAVVGYELGLDGRASAAAIADRHGVSPQRVVDAIATLRASGELRLRTDVARRLSSWPVYAWYFVEVPASLLAPLRTALGKVPEVRLAVECATRYNLILAVWLRSLADISGFEVALERAAPGARIADRSVVSGIAKHLGHALDDRGQATGRIVSMSPRP</sequence>
<dbReference type="PANTHER" id="PTHR30154">
    <property type="entry name" value="LEUCINE-RESPONSIVE REGULATORY PROTEIN"/>
    <property type="match status" value="1"/>
</dbReference>
<feature type="domain" description="HTH asnC-type" evidence="5">
    <location>
        <begin position="6"/>
        <end position="45"/>
    </location>
</feature>
<evidence type="ECO:0000313" key="7">
    <source>
        <dbReference type="Proteomes" id="UP001501645"/>
    </source>
</evidence>
<dbReference type="Pfam" id="PF13404">
    <property type="entry name" value="HTH_AsnC-type"/>
    <property type="match status" value="1"/>
</dbReference>
<gene>
    <name evidence="6" type="ORF">GCM10023351_15560</name>
</gene>
<dbReference type="Proteomes" id="UP001501645">
    <property type="component" value="Unassembled WGS sequence"/>
</dbReference>
<evidence type="ECO:0000256" key="1">
    <source>
        <dbReference type="ARBA" id="ARBA00023015"/>
    </source>
</evidence>
<accession>A0ABP9A2B6</accession>
<organism evidence="6 7">
    <name type="scientific">Microbacterium gilvum</name>
    <dbReference type="NCBI Taxonomy" id="1336204"/>
    <lineage>
        <taxon>Bacteria</taxon>
        <taxon>Bacillati</taxon>
        <taxon>Actinomycetota</taxon>
        <taxon>Actinomycetes</taxon>
        <taxon>Micrococcales</taxon>
        <taxon>Microbacteriaceae</taxon>
        <taxon>Microbacterium</taxon>
    </lineage>
</organism>
<dbReference type="EMBL" id="BAABKO010000002">
    <property type="protein sequence ID" value="GAA4772270.1"/>
    <property type="molecule type" value="Genomic_DNA"/>
</dbReference>
<name>A0ABP9A2B6_9MICO</name>
<dbReference type="InterPro" id="IPR000485">
    <property type="entry name" value="AsnC-type_HTH_dom"/>
</dbReference>
<dbReference type="InterPro" id="IPR011008">
    <property type="entry name" value="Dimeric_a/b-barrel"/>
</dbReference>
<evidence type="ECO:0000256" key="3">
    <source>
        <dbReference type="ARBA" id="ARBA00023163"/>
    </source>
</evidence>
<reference evidence="7" key="1">
    <citation type="journal article" date="2019" name="Int. J. Syst. Evol. Microbiol.">
        <title>The Global Catalogue of Microorganisms (GCM) 10K type strain sequencing project: providing services to taxonomists for standard genome sequencing and annotation.</title>
        <authorList>
            <consortium name="The Broad Institute Genomics Platform"/>
            <consortium name="The Broad Institute Genome Sequencing Center for Infectious Disease"/>
            <person name="Wu L."/>
            <person name="Ma J."/>
        </authorList>
    </citation>
    <scope>NUCLEOTIDE SEQUENCE [LARGE SCALE GENOMIC DNA]</scope>
    <source>
        <strain evidence="7">JCM 18537</strain>
    </source>
</reference>
<dbReference type="SMART" id="SM00344">
    <property type="entry name" value="HTH_ASNC"/>
    <property type="match status" value="1"/>
</dbReference>
<keyword evidence="7" id="KW-1185">Reference proteome</keyword>
<dbReference type="InterPro" id="IPR036388">
    <property type="entry name" value="WH-like_DNA-bd_sf"/>
</dbReference>
<dbReference type="Gene3D" id="3.30.70.920">
    <property type="match status" value="1"/>
</dbReference>
<evidence type="ECO:0000256" key="2">
    <source>
        <dbReference type="ARBA" id="ARBA00023125"/>
    </source>
</evidence>
<keyword evidence="1" id="KW-0805">Transcription regulation</keyword>
<dbReference type="Pfam" id="PF01037">
    <property type="entry name" value="AsnC_trans_reg"/>
    <property type="match status" value="1"/>
</dbReference>
<evidence type="ECO:0000259" key="5">
    <source>
        <dbReference type="Pfam" id="PF13404"/>
    </source>
</evidence>
<dbReference type="InterPro" id="IPR019888">
    <property type="entry name" value="Tscrpt_reg_AsnC-like"/>
</dbReference>
<dbReference type="PANTHER" id="PTHR30154:SF34">
    <property type="entry name" value="TRANSCRIPTIONAL REGULATOR AZLB"/>
    <property type="match status" value="1"/>
</dbReference>
<dbReference type="Gene3D" id="1.10.10.10">
    <property type="entry name" value="Winged helix-like DNA-binding domain superfamily/Winged helix DNA-binding domain"/>
    <property type="match status" value="1"/>
</dbReference>
<dbReference type="SUPFAM" id="SSF54909">
    <property type="entry name" value="Dimeric alpha+beta barrel"/>
    <property type="match status" value="1"/>
</dbReference>
<feature type="domain" description="Transcription regulator AsnC/Lrp ligand binding" evidence="4">
    <location>
        <begin position="66"/>
        <end position="135"/>
    </location>
</feature>
<evidence type="ECO:0000259" key="4">
    <source>
        <dbReference type="Pfam" id="PF01037"/>
    </source>
</evidence>
<keyword evidence="2" id="KW-0238">DNA-binding</keyword>
<protein>
    <submittedName>
        <fullName evidence="6">Lrp/AsnC family transcriptional regulator</fullName>
    </submittedName>
</protein>